<feature type="region of interest" description="Disordered" evidence="1">
    <location>
        <begin position="1"/>
        <end position="68"/>
    </location>
</feature>
<organism evidence="2 3">
    <name type="scientific">Austropuccinia psidii MF-1</name>
    <dbReference type="NCBI Taxonomy" id="1389203"/>
    <lineage>
        <taxon>Eukaryota</taxon>
        <taxon>Fungi</taxon>
        <taxon>Dikarya</taxon>
        <taxon>Basidiomycota</taxon>
        <taxon>Pucciniomycotina</taxon>
        <taxon>Pucciniomycetes</taxon>
        <taxon>Pucciniales</taxon>
        <taxon>Sphaerophragmiaceae</taxon>
        <taxon>Austropuccinia</taxon>
    </lineage>
</organism>
<feature type="compositionally biased region" description="Basic residues" evidence="1">
    <location>
        <begin position="11"/>
        <end position="21"/>
    </location>
</feature>
<dbReference type="Proteomes" id="UP000765509">
    <property type="component" value="Unassembled WGS sequence"/>
</dbReference>
<proteinExistence type="predicted"/>
<gene>
    <name evidence="2" type="ORF">O181_090783</name>
</gene>
<feature type="compositionally biased region" description="Low complexity" evidence="1">
    <location>
        <begin position="23"/>
        <end position="58"/>
    </location>
</feature>
<comment type="caution">
    <text evidence="2">The sequence shown here is derived from an EMBL/GenBank/DDBJ whole genome shotgun (WGS) entry which is preliminary data.</text>
</comment>
<evidence type="ECO:0000313" key="3">
    <source>
        <dbReference type="Proteomes" id="UP000765509"/>
    </source>
</evidence>
<reference evidence="2" key="1">
    <citation type="submission" date="2021-03" db="EMBL/GenBank/DDBJ databases">
        <title>Draft genome sequence of rust myrtle Austropuccinia psidii MF-1, a brazilian biotype.</title>
        <authorList>
            <person name="Quecine M.C."/>
            <person name="Pachon D.M.R."/>
            <person name="Bonatelli M.L."/>
            <person name="Correr F.H."/>
            <person name="Franceschini L.M."/>
            <person name="Leite T.F."/>
            <person name="Margarido G.R.A."/>
            <person name="Almeida C.A."/>
            <person name="Ferrarezi J.A."/>
            <person name="Labate C.A."/>
        </authorList>
    </citation>
    <scope>NUCLEOTIDE SEQUENCE</scope>
    <source>
        <strain evidence="2">MF-1</strain>
    </source>
</reference>
<dbReference type="AlphaFoldDB" id="A0A9Q3IW36"/>
<accession>A0A9Q3IW36</accession>
<protein>
    <submittedName>
        <fullName evidence="2">Uncharacterized protein</fullName>
    </submittedName>
</protein>
<dbReference type="EMBL" id="AVOT02056804">
    <property type="protein sequence ID" value="MBW0551068.1"/>
    <property type="molecule type" value="Genomic_DNA"/>
</dbReference>
<name>A0A9Q3IW36_9BASI</name>
<evidence type="ECO:0000256" key="1">
    <source>
        <dbReference type="SAM" id="MobiDB-lite"/>
    </source>
</evidence>
<evidence type="ECO:0000313" key="2">
    <source>
        <dbReference type="EMBL" id="MBW0551068.1"/>
    </source>
</evidence>
<keyword evidence="3" id="KW-1185">Reference proteome</keyword>
<sequence length="104" mass="11566">MLEGESALAHPHPHTQKHPHPPMHTQAHPHPPMHMQAHPHPPMHMQAHPHPPMHTQAHPHPPIHTQAHPQYCAAGSTSVICKTTIPLRRSAFMDVLVKSNPPPT</sequence>